<reference evidence="1" key="1">
    <citation type="journal article" name="DNA Res.">
        <title>The physiological potential of anammox bacteria as revealed by their core genome structure.</title>
        <authorList>
            <person name="Okubo T."/>
            <person name="Toyoda A."/>
            <person name="Fukuhara K."/>
            <person name="Uchiyama I."/>
            <person name="Harigaya Y."/>
            <person name="Kuroiwa M."/>
            <person name="Suzuki T."/>
            <person name="Murakami Y."/>
            <person name="Suwa Y."/>
            <person name="Takami H."/>
        </authorList>
    </citation>
    <scope>NUCLEOTIDE SEQUENCE</scope>
    <source>
        <strain evidence="1">317325-2</strain>
    </source>
</reference>
<dbReference type="Proteomes" id="UP000662873">
    <property type="component" value="Chromosome"/>
</dbReference>
<accession>A0A809S264</accession>
<dbReference type="EMBL" id="AP021858">
    <property type="protein sequence ID" value="BBO22647.1"/>
    <property type="molecule type" value="Genomic_DNA"/>
</dbReference>
<evidence type="ECO:0000313" key="1">
    <source>
        <dbReference type="EMBL" id="BBO22647.1"/>
    </source>
</evidence>
<protein>
    <recommendedName>
        <fullName evidence="3">Thioredoxin domain-containing protein</fullName>
    </recommendedName>
</protein>
<evidence type="ECO:0008006" key="3">
    <source>
        <dbReference type="Google" id="ProtNLM"/>
    </source>
</evidence>
<sequence>MKATNNPHYLSSQRARQAVRVGGVRFLAWAFNSPKPAWAYVALGAAALFFTRMTMNGWASDAGQTVYDDATLLKAMEGDPLLGSRIPKIATAPGSTFVVVTSKCGCNEHTLAPLSDALPPNFRLVAILQADDSELESLRSTLPNMTLIPDVNGEISSELNAAFLPRTYLLDRLGRVEWIQKNYRQSLVEALNECLARRQTQGGTP</sequence>
<gene>
    <name evidence="1" type="ORF">NPRO_02420</name>
</gene>
<evidence type="ECO:0000313" key="2">
    <source>
        <dbReference type="Proteomes" id="UP000662873"/>
    </source>
</evidence>
<dbReference type="AlphaFoldDB" id="A0A809S264"/>
<proteinExistence type="predicted"/>
<dbReference type="KEGG" id="npy:NPRO_02420"/>
<organism evidence="1 2">
    <name type="scientific">Candidatus Nitrosymbiomonas proteolyticus</name>
    <dbReference type="NCBI Taxonomy" id="2608984"/>
    <lineage>
        <taxon>Bacteria</taxon>
        <taxon>Bacillati</taxon>
        <taxon>Armatimonadota</taxon>
        <taxon>Armatimonadota incertae sedis</taxon>
        <taxon>Candidatus Nitrosymbiomonas</taxon>
    </lineage>
</organism>
<name>A0A809S264_9BACT</name>